<organism evidence="2 3">
    <name type="scientific">Candidatus Desulfolinea nitratireducens</name>
    <dbReference type="NCBI Taxonomy" id="2841698"/>
    <lineage>
        <taxon>Bacteria</taxon>
        <taxon>Bacillati</taxon>
        <taxon>Chloroflexota</taxon>
        <taxon>Anaerolineae</taxon>
        <taxon>Anaerolineales</taxon>
        <taxon>Anaerolineales incertae sedis</taxon>
        <taxon>Candidatus Desulfolinea</taxon>
    </lineage>
</organism>
<evidence type="ECO:0000313" key="2">
    <source>
        <dbReference type="EMBL" id="MBC8336420.1"/>
    </source>
</evidence>
<keyword evidence="1" id="KW-0812">Transmembrane</keyword>
<feature type="transmembrane region" description="Helical" evidence="1">
    <location>
        <begin position="18"/>
        <end position="37"/>
    </location>
</feature>
<feature type="transmembrane region" description="Helical" evidence="1">
    <location>
        <begin position="182"/>
        <end position="206"/>
    </location>
</feature>
<keyword evidence="1" id="KW-1133">Transmembrane helix</keyword>
<sequence>MQIFFDGIVIAGRYWEEILLFMVPVLGFGGLITSILSREKRIDWLLFPMSLPLGTIILALLSFALFSLARVWPNILHLGSWILFVLGLGALFLHGRHGQDWRSHILYIMGFSVLLIIRLAFLKDMQLPPYSDSPEHYLIVQHFLSPTLEGNSFYAIAGPYYHFGFHSLATWLTVIRGFDSPLLLALLGQIFLVVLPFSVFALVGGITQNNTSAWIALLLSGFGWQMPAFAANWGKYPAIVGMAVFPGVLVAIYLFWQNKNLKNTTLIVGLFFVVGAVFLHSRILVSFVLAFLSFYLALQFTDFLMTKGKTIKIVLWAISILLAFWMHWTTFFQVYYSNYFVVLIIIAIFIPFAFRSFPILSLAAFLYLFGIGFASKITLPPFLQGYSYRLLDRTFLQIALFLPLSMLGALGLSGFIKAFTGQSHVKRGAITVIFLIFAWNATQLSYYPDPCCGYVRNRDLAAYDWIKLNLPSDATLIIPGLRVSDRLIGTDAGIWIQPLTGRETKKRPFDISLFAPDVVNDFCLFNSPYIYVGGRQFSFNSSEPELSNRYKELFSQGKTSIYQIDCASH</sequence>
<feature type="transmembrane region" description="Helical" evidence="1">
    <location>
        <begin position="212"/>
        <end position="231"/>
    </location>
</feature>
<feature type="transmembrane region" description="Helical" evidence="1">
    <location>
        <begin position="334"/>
        <end position="354"/>
    </location>
</feature>
<feature type="transmembrane region" description="Helical" evidence="1">
    <location>
        <begin position="310"/>
        <end position="328"/>
    </location>
</feature>
<feature type="transmembrane region" description="Helical" evidence="1">
    <location>
        <begin position="75"/>
        <end position="93"/>
    </location>
</feature>
<keyword evidence="1" id="KW-0472">Membrane</keyword>
<dbReference type="EMBL" id="JACNJN010000161">
    <property type="protein sequence ID" value="MBC8336420.1"/>
    <property type="molecule type" value="Genomic_DNA"/>
</dbReference>
<gene>
    <name evidence="2" type="ORF">H8E29_14235</name>
</gene>
<feature type="transmembrane region" description="Helical" evidence="1">
    <location>
        <begin position="428"/>
        <end position="447"/>
    </location>
</feature>
<feature type="transmembrane region" description="Helical" evidence="1">
    <location>
        <begin position="153"/>
        <end position="175"/>
    </location>
</feature>
<name>A0A8J6TJD4_9CHLR</name>
<feature type="transmembrane region" description="Helical" evidence="1">
    <location>
        <begin position="361"/>
        <end position="383"/>
    </location>
</feature>
<evidence type="ECO:0000256" key="1">
    <source>
        <dbReference type="SAM" id="Phobius"/>
    </source>
</evidence>
<proteinExistence type="predicted"/>
<feature type="transmembrane region" description="Helical" evidence="1">
    <location>
        <begin position="395"/>
        <end position="416"/>
    </location>
</feature>
<dbReference type="AlphaFoldDB" id="A0A8J6TJD4"/>
<feature type="transmembrane region" description="Helical" evidence="1">
    <location>
        <begin position="268"/>
        <end position="298"/>
    </location>
</feature>
<protein>
    <submittedName>
        <fullName evidence="2">Uncharacterized protein</fullName>
    </submittedName>
</protein>
<evidence type="ECO:0000313" key="3">
    <source>
        <dbReference type="Proteomes" id="UP000614469"/>
    </source>
</evidence>
<feature type="transmembrane region" description="Helical" evidence="1">
    <location>
        <begin position="105"/>
        <end position="122"/>
    </location>
</feature>
<reference evidence="2 3" key="1">
    <citation type="submission" date="2020-08" db="EMBL/GenBank/DDBJ databases">
        <title>Bridging the membrane lipid divide: bacteria of the FCB group superphylum have the potential to synthesize archaeal ether lipids.</title>
        <authorList>
            <person name="Villanueva L."/>
            <person name="Von Meijenfeldt F.A.B."/>
            <person name="Westbye A.B."/>
            <person name="Yadav S."/>
            <person name="Hopmans E.C."/>
            <person name="Dutilh B.E."/>
            <person name="Sinninghe Damste J.S."/>
        </authorList>
    </citation>
    <scope>NUCLEOTIDE SEQUENCE [LARGE SCALE GENOMIC DNA]</scope>
    <source>
        <strain evidence="2">NIOZ-UU36</strain>
    </source>
</reference>
<feature type="transmembrane region" description="Helical" evidence="1">
    <location>
        <begin position="44"/>
        <end position="69"/>
    </location>
</feature>
<comment type="caution">
    <text evidence="2">The sequence shown here is derived from an EMBL/GenBank/DDBJ whole genome shotgun (WGS) entry which is preliminary data.</text>
</comment>
<accession>A0A8J6TJD4</accession>
<feature type="transmembrane region" description="Helical" evidence="1">
    <location>
        <begin position="238"/>
        <end position="256"/>
    </location>
</feature>
<dbReference type="Proteomes" id="UP000614469">
    <property type="component" value="Unassembled WGS sequence"/>
</dbReference>